<evidence type="ECO:0000313" key="3">
    <source>
        <dbReference type="Proteomes" id="UP000276776"/>
    </source>
</evidence>
<gene>
    <name evidence="2" type="ORF">TCLT_LOCUS10759</name>
</gene>
<dbReference type="WBParaSite" id="TCLT_0001077701-mRNA-1">
    <property type="protein sequence ID" value="TCLT_0001077701-mRNA-1"/>
    <property type="gene ID" value="TCLT_0001077701"/>
</dbReference>
<accession>A0A0N5DC58</accession>
<evidence type="ECO:0000313" key="2">
    <source>
        <dbReference type="EMBL" id="VDN08476.1"/>
    </source>
</evidence>
<proteinExistence type="predicted"/>
<evidence type="ECO:0000313" key="4">
    <source>
        <dbReference type="WBParaSite" id="TCLT_0001077701-mRNA-1"/>
    </source>
</evidence>
<dbReference type="EMBL" id="UYYF01005336">
    <property type="protein sequence ID" value="VDN08476.1"/>
    <property type="molecule type" value="Genomic_DNA"/>
</dbReference>
<organism evidence="4">
    <name type="scientific">Thelazia callipaeda</name>
    <name type="common">Oriental eyeworm</name>
    <name type="synonym">Parasitic nematode</name>
    <dbReference type="NCBI Taxonomy" id="103827"/>
    <lineage>
        <taxon>Eukaryota</taxon>
        <taxon>Metazoa</taxon>
        <taxon>Ecdysozoa</taxon>
        <taxon>Nematoda</taxon>
        <taxon>Chromadorea</taxon>
        <taxon>Rhabditida</taxon>
        <taxon>Spirurina</taxon>
        <taxon>Spiruromorpha</taxon>
        <taxon>Thelazioidea</taxon>
        <taxon>Thelaziidae</taxon>
        <taxon>Thelazia</taxon>
    </lineage>
</organism>
<name>A0A0N5DC58_THECL</name>
<dbReference type="Proteomes" id="UP000276776">
    <property type="component" value="Unassembled WGS sequence"/>
</dbReference>
<keyword evidence="3" id="KW-1185">Reference proteome</keyword>
<evidence type="ECO:0000256" key="1">
    <source>
        <dbReference type="SAM" id="MobiDB-lite"/>
    </source>
</evidence>
<dbReference type="STRING" id="103827.A0A0N5DC58"/>
<sequence>MMDEESCTEDELNSLRQSSRVRQTSPSERSFGSSDDDSDVERIKRRHDQSLSPACRRSPVSRIKEKSSSRQQNAMTK</sequence>
<reference evidence="4" key="1">
    <citation type="submission" date="2017-02" db="UniProtKB">
        <authorList>
            <consortium name="WormBaseParasite"/>
        </authorList>
    </citation>
    <scope>IDENTIFICATION</scope>
</reference>
<protein>
    <submittedName>
        <fullName evidence="4">Cilia- and flagella-associated protein 97</fullName>
    </submittedName>
</protein>
<reference evidence="2 3" key="2">
    <citation type="submission" date="2018-11" db="EMBL/GenBank/DDBJ databases">
        <authorList>
            <consortium name="Pathogen Informatics"/>
        </authorList>
    </citation>
    <scope>NUCLEOTIDE SEQUENCE [LARGE SCALE GENOMIC DNA]</scope>
</reference>
<feature type="compositionally biased region" description="Acidic residues" evidence="1">
    <location>
        <begin position="1"/>
        <end position="12"/>
    </location>
</feature>
<feature type="compositionally biased region" description="Polar residues" evidence="1">
    <location>
        <begin position="14"/>
        <end position="33"/>
    </location>
</feature>
<dbReference type="AlphaFoldDB" id="A0A0N5DC58"/>
<feature type="region of interest" description="Disordered" evidence="1">
    <location>
        <begin position="1"/>
        <end position="77"/>
    </location>
</feature>